<keyword evidence="1" id="KW-0812">Transmembrane</keyword>
<reference evidence="2" key="1">
    <citation type="submission" date="2021-01" db="EMBL/GenBank/DDBJ databases">
        <authorList>
            <consortium name="Genoscope - CEA"/>
            <person name="William W."/>
        </authorList>
    </citation>
    <scope>NUCLEOTIDE SEQUENCE</scope>
</reference>
<protein>
    <recommendedName>
        <fullName evidence="4">G domain-containing protein</fullName>
    </recommendedName>
</protein>
<proteinExistence type="predicted"/>
<name>A0A8S1WWM9_PAROT</name>
<feature type="transmembrane region" description="Helical" evidence="1">
    <location>
        <begin position="428"/>
        <end position="450"/>
    </location>
</feature>
<accession>A0A8S1WWM9</accession>
<keyword evidence="3" id="KW-1185">Reference proteome</keyword>
<sequence>MQQTQQMEELNEKGELIISEVIQRVKSNFTKFEKFMKNQKNKKVILLCGNTGAGKSTIYNWLLGAGFKTVEKDGLSQLEPIHTNDQMYISKMGKCSTSVTQTSIYDFIEELGHVLIDLPGFESTIDEYHKLFIDVLFQKITTSFQTKIVYVLDSPQRELHNRGKDLIQFINQQIGQNPLNIQNIFLIINKYLEDDADDVQIKRIKEQLEGRPEFKQGMLKKIQIIHKIKNNEMIQNVFSEQARKSLILNLNESESITLQNQTVSQLSSCEIVNSYLMQKSTFYFKRLTEMSQQIIAMIQKKHKFSLIPSKQEETNPNSRVPKTIAGLYTLYSYMITKETTGLNEDDEFHNFKKIYKYFLPYQQHLSCFSCMSVYEQGEVTRFNSVIDYLSQNSNSQPEMTDQVQRVQQQTSVGQTQNLQAAEKSQNKWINIIGDIFSVIVVVFGKVYCIYTDMKKL</sequence>
<dbReference type="OrthoDB" id="303967at2759"/>
<dbReference type="EMBL" id="CAJJDP010000103">
    <property type="protein sequence ID" value="CAD8192755.1"/>
    <property type="molecule type" value="Genomic_DNA"/>
</dbReference>
<dbReference type="AlphaFoldDB" id="A0A8S1WWM9"/>
<evidence type="ECO:0000256" key="1">
    <source>
        <dbReference type="SAM" id="Phobius"/>
    </source>
</evidence>
<comment type="caution">
    <text evidence="2">The sequence shown here is derived from an EMBL/GenBank/DDBJ whole genome shotgun (WGS) entry which is preliminary data.</text>
</comment>
<evidence type="ECO:0000313" key="2">
    <source>
        <dbReference type="EMBL" id="CAD8192755.1"/>
    </source>
</evidence>
<gene>
    <name evidence="2" type="ORF">POCTA_138.1.T1030017</name>
</gene>
<organism evidence="2 3">
    <name type="scientific">Paramecium octaurelia</name>
    <dbReference type="NCBI Taxonomy" id="43137"/>
    <lineage>
        <taxon>Eukaryota</taxon>
        <taxon>Sar</taxon>
        <taxon>Alveolata</taxon>
        <taxon>Ciliophora</taxon>
        <taxon>Intramacronucleata</taxon>
        <taxon>Oligohymenophorea</taxon>
        <taxon>Peniculida</taxon>
        <taxon>Parameciidae</taxon>
        <taxon>Paramecium</taxon>
    </lineage>
</organism>
<evidence type="ECO:0000313" key="3">
    <source>
        <dbReference type="Proteomes" id="UP000683925"/>
    </source>
</evidence>
<keyword evidence="1" id="KW-1133">Transmembrane helix</keyword>
<dbReference type="Proteomes" id="UP000683925">
    <property type="component" value="Unassembled WGS sequence"/>
</dbReference>
<evidence type="ECO:0008006" key="4">
    <source>
        <dbReference type="Google" id="ProtNLM"/>
    </source>
</evidence>
<dbReference type="OMA" id="TKFEKFM"/>
<keyword evidence="1" id="KW-0472">Membrane</keyword>